<evidence type="ECO:0000313" key="15">
    <source>
        <dbReference type="RefSeq" id="XP_035433956.1"/>
    </source>
</evidence>
<dbReference type="PANTHER" id="PTHR13099:SF0">
    <property type="entry name" value="NADH DEHYDROGENASE [UBIQUINONE] 1 SUBUNIT C2-RELATED"/>
    <property type="match status" value="1"/>
</dbReference>
<evidence type="ECO:0000256" key="8">
    <source>
        <dbReference type="ARBA" id="ARBA00022989"/>
    </source>
</evidence>
<reference evidence="15" key="2">
    <citation type="submission" date="2025-04" db="UniProtKB">
        <authorList>
            <consortium name="RefSeq"/>
        </authorList>
    </citation>
    <scope>IDENTIFICATION</scope>
    <source>
        <tissue evidence="15">Whole larval tissue</tissue>
    </source>
</reference>
<accession>A0A2H1W081</accession>
<reference evidence="13" key="1">
    <citation type="submission" date="2016-07" db="EMBL/GenBank/DDBJ databases">
        <authorList>
            <person name="Bretaudeau A."/>
        </authorList>
    </citation>
    <scope>NUCLEOTIDE SEQUENCE</scope>
    <source>
        <strain evidence="13">Rice</strain>
        <tissue evidence="13">Whole body</tissue>
    </source>
</reference>
<comment type="subcellular location">
    <subcellularLocation>
        <location evidence="1">Mitochondrion inner membrane</location>
        <topology evidence="1">Single-pass membrane protein</topology>
        <orientation evidence="1">Matrix side</orientation>
    </subcellularLocation>
</comment>
<evidence type="ECO:0000256" key="6">
    <source>
        <dbReference type="ARBA" id="ARBA00022792"/>
    </source>
</evidence>
<name>A0A2H1W081_SPOFR</name>
<dbReference type="EMBL" id="ODYU01005458">
    <property type="protein sequence ID" value="SOQ46336.1"/>
    <property type="molecule type" value="Genomic_DNA"/>
</dbReference>
<dbReference type="Pfam" id="PF06374">
    <property type="entry name" value="NDUF_C2"/>
    <property type="match status" value="1"/>
</dbReference>
<keyword evidence="3 11" id="KW-0813">Transport</keyword>
<proteinExistence type="inferred from homology"/>
<comment type="function">
    <text evidence="11">Accessory subunit of the mitochondrial membrane respiratory chain NADH dehydrogenase (Complex I), that is believed not to be involved in catalysis. Complex I functions in the transfer of electrons from NADH to the respiratory chain. The immediate electron acceptor for the enzyme is believed to be ubiquinone.</text>
</comment>
<evidence type="ECO:0000256" key="7">
    <source>
        <dbReference type="ARBA" id="ARBA00022982"/>
    </source>
</evidence>
<evidence type="ECO:0000256" key="4">
    <source>
        <dbReference type="ARBA" id="ARBA00022660"/>
    </source>
</evidence>
<dbReference type="OrthoDB" id="6329847at2759"/>
<evidence type="ECO:0000256" key="3">
    <source>
        <dbReference type="ARBA" id="ARBA00022448"/>
    </source>
</evidence>
<dbReference type="CTD" id="33528"/>
<evidence type="ECO:0000313" key="13">
    <source>
        <dbReference type="EMBL" id="SOQ46336.1"/>
    </source>
</evidence>
<evidence type="ECO:0000256" key="11">
    <source>
        <dbReference type="PIRNR" id="PIRNR017834"/>
    </source>
</evidence>
<evidence type="ECO:0000256" key="5">
    <source>
        <dbReference type="ARBA" id="ARBA00022692"/>
    </source>
</evidence>
<keyword evidence="14" id="KW-1185">Reference proteome</keyword>
<keyword evidence="10 11" id="KW-0472">Membrane</keyword>
<dbReference type="GO" id="GO:0005743">
    <property type="term" value="C:mitochondrial inner membrane"/>
    <property type="evidence" value="ECO:0007669"/>
    <property type="project" value="UniProtKB-SubCell"/>
</dbReference>
<comment type="similarity">
    <text evidence="2 11">Belongs to the complex I NDUFC2 subunit family.</text>
</comment>
<dbReference type="GO" id="GO:0006120">
    <property type="term" value="P:mitochondrial electron transport, NADH to ubiquinone"/>
    <property type="evidence" value="ECO:0007669"/>
    <property type="project" value="InterPro"/>
</dbReference>
<evidence type="ECO:0000256" key="9">
    <source>
        <dbReference type="ARBA" id="ARBA00023128"/>
    </source>
</evidence>
<keyword evidence="5 12" id="KW-0812">Transmembrane</keyword>
<evidence type="ECO:0000256" key="2">
    <source>
        <dbReference type="ARBA" id="ARBA00008674"/>
    </source>
</evidence>
<organism evidence="13">
    <name type="scientific">Spodoptera frugiperda</name>
    <name type="common">Fall armyworm</name>
    <dbReference type="NCBI Taxonomy" id="7108"/>
    <lineage>
        <taxon>Eukaryota</taxon>
        <taxon>Metazoa</taxon>
        <taxon>Ecdysozoa</taxon>
        <taxon>Arthropoda</taxon>
        <taxon>Hexapoda</taxon>
        <taxon>Insecta</taxon>
        <taxon>Pterygota</taxon>
        <taxon>Neoptera</taxon>
        <taxon>Endopterygota</taxon>
        <taxon>Lepidoptera</taxon>
        <taxon>Glossata</taxon>
        <taxon>Ditrysia</taxon>
        <taxon>Noctuoidea</taxon>
        <taxon>Noctuidae</taxon>
        <taxon>Amphipyrinae</taxon>
        <taxon>Spodoptera</taxon>
    </lineage>
</organism>
<keyword evidence="9 11" id="KW-0496">Mitochondrion</keyword>
<dbReference type="PIRSF" id="PIRSF017834">
    <property type="entry name" value="NADH-UbQ_OxRdtase_b14.5b"/>
    <property type="match status" value="1"/>
</dbReference>
<evidence type="ECO:0000256" key="12">
    <source>
        <dbReference type="SAM" id="Phobius"/>
    </source>
</evidence>
<keyword evidence="6 11" id="KW-0999">Mitochondrion inner membrane</keyword>
<keyword evidence="7 11" id="KW-0249">Electron transport</keyword>
<protein>
    <recommendedName>
        <fullName evidence="11">NADH dehydrogenase [ubiquinone] 1 subunit C2</fullName>
    </recommendedName>
</protein>
<dbReference type="AlphaFoldDB" id="A0A2H1W081"/>
<dbReference type="Proteomes" id="UP000829999">
    <property type="component" value="Chromosome 28"/>
</dbReference>
<evidence type="ECO:0000256" key="10">
    <source>
        <dbReference type="ARBA" id="ARBA00023136"/>
    </source>
</evidence>
<sequence length="117" mass="13565">MSSQLSARELLELGDEGRTKTVLTQYWPQILGTFFGVGSAIFINFQTRRPIFSGIQKHILLTAGLVTAFTYAQKHRDNYFAEKDAILRHYLELHPDEFEEPPRKKIADIFEPWVPVR</sequence>
<evidence type="ECO:0000256" key="1">
    <source>
        <dbReference type="ARBA" id="ARBA00004298"/>
    </source>
</evidence>
<keyword evidence="4 11" id="KW-0679">Respiratory chain</keyword>
<dbReference type="InterPro" id="IPR009423">
    <property type="entry name" value="NDUC2"/>
</dbReference>
<dbReference type="PANTHER" id="PTHR13099">
    <property type="entry name" value="NADH-UBIQUINONE OXIDOREDUCTASE SUBUNIT B14.5B"/>
    <property type="match status" value="1"/>
</dbReference>
<evidence type="ECO:0000313" key="14">
    <source>
        <dbReference type="Proteomes" id="UP000829999"/>
    </source>
</evidence>
<feature type="transmembrane region" description="Helical" evidence="12">
    <location>
        <begin position="26"/>
        <end position="45"/>
    </location>
</feature>
<dbReference type="GeneID" id="118265258"/>
<gene>
    <name evidence="15" type="primary">LOC118265258</name>
    <name evidence="13" type="ORF">SFRICE_007170</name>
</gene>
<dbReference type="RefSeq" id="XP_035433956.1">
    <property type="nucleotide sequence ID" value="XM_035578063.2"/>
</dbReference>
<keyword evidence="8 12" id="KW-1133">Transmembrane helix</keyword>